<dbReference type="InterPro" id="IPR050490">
    <property type="entry name" value="Bact_solute-bd_prot1"/>
</dbReference>
<dbReference type="AlphaFoldDB" id="A0A7G9GIT7"/>
<dbReference type="EMBL" id="CP060636">
    <property type="protein sequence ID" value="QNM10719.1"/>
    <property type="molecule type" value="Genomic_DNA"/>
</dbReference>
<dbReference type="RefSeq" id="WP_117454452.1">
    <property type="nucleotide sequence ID" value="NZ_CP060636.1"/>
</dbReference>
<keyword evidence="5" id="KW-1185">Reference proteome</keyword>
<evidence type="ECO:0000256" key="2">
    <source>
        <dbReference type="ARBA" id="ARBA00022448"/>
    </source>
</evidence>
<feature type="chain" id="PRO_5038974856" evidence="3">
    <location>
        <begin position="23"/>
        <end position="418"/>
    </location>
</feature>
<dbReference type="PANTHER" id="PTHR43649:SF29">
    <property type="entry name" value="OSMOPROTECTIVE COMPOUNDS-BINDING PROTEIN GGTB"/>
    <property type="match status" value="1"/>
</dbReference>
<dbReference type="PROSITE" id="PS51257">
    <property type="entry name" value="PROKAR_LIPOPROTEIN"/>
    <property type="match status" value="1"/>
</dbReference>
<accession>A0A7G9GIT7</accession>
<keyword evidence="3" id="KW-0732">Signal</keyword>
<proteinExistence type="inferred from homology"/>
<dbReference type="Proteomes" id="UP000515856">
    <property type="component" value="Chromosome"/>
</dbReference>
<name>A0A7G9GIT7_9FIRM</name>
<sequence>MKMKRVCTILLCFLLIAGCTSNKPTIIQKEKANNTVTINFLTGSLNKNVLKYMNEIMTDFHKKYPDIDVAYEGYQQNQNTDKKLVDVIEERLKNDEATDVACMDVKNIFDFVDEGKLVDLSDMPFANQMVDIAKKDSTVNGKVYSVPAALVSYCMVINMDMLNDCGLSKPTNWDEFLHCCEVLKQKGYRPIVGTRKFMKLIIYAGGLSQIYLSEQSEEYIKKLNNGEIPISDFTRPGFEMLQTLIDKGYLDPEEALKYDPSELSDIYTKDAGCFAFTYSSYLNTDQLDFNFALTGLPMKDGNIALIASDRRMSVFSKSKHIEECKKFVDYFSDKNVQKKTMETFGKFPAYTNANIPLDERLNDLQEIITHGNTMLIQDYNLKFEQWANLDTLCDDLLAGKTVDEQLAAFDAIQQKAIK</sequence>
<dbReference type="PANTHER" id="PTHR43649">
    <property type="entry name" value="ARABINOSE-BINDING PROTEIN-RELATED"/>
    <property type="match status" value="1"/>
</dbReference>
<comment type="similarity">
    <text evidence="1">Belongs to the bacterial solute-binding protein 1 family.</text>
</comment>
<dbReference type="Pfam" id="PF01547">
    <property type="entry name" value="SBP_bac_1"/>
    <property type="match status" value="1"/>
</dbReference>
<organism evidence="4 5">
    <name type="scientific">[Eubacterium] hominis</name>
    <dbReference type="NCBI Taxonomy" id="2764325"/>
    <lineage>
        <taxon>Bacteria</taxon>
        <taxon>Bacillati</taxon>
        <taxon>Bacillota</taxon>
        <taxon>Erysipelotrichia</taxon>
        <taxon>Erysipelotrichales</taxon>
        <taxon>Erysipelotrichaceae</taxon>
        <taxon>Amedibacillus</taxon>
    </lineage>
</organism>
<feature type="signal peptide" evidence="3">
    <location>
        <begin position="1"/>
        <end position="22"/>
    </location>
</feature>
<evidence type="ECO:0000256" key="3">
    <source>
        <dbReference type="SAM" id="SignalP"/>
    </source>
</evidence>
<evidence type="ECO:0000256" key="1">
    <source>
        <dbReference type="ARBA" id="ARBA00008520"/>
    </source>
</evidence>
<dbReference type="SUPFAM" id="SSF53850">
    <property type="entry name" value="Periplasmic binding protein-like II"/>
    <property type="match status" value="1"/>
</dbReference>
<evidence type="ECO:0000313" key="4">
    <source>
        <dbReference type="EMBL" id="QNM10719.1"/>
    </source>
</evidence>
<keyword evidence="2" id="KW-0813">Transport</keyword>
<reference evidence="4 5" key="1">
    <citation type="submission" date="2020-08" db="EMBL/GenBank/DDBJ databases">
        <authorList>
            <person name="Liu C."/>
            <person name="Sun Q."/>
        </authorList>
    </citation>
    <scope>NUCLEOTIDE SEQUENCE [LARGE SCALE GENOMIC DNA]</scope>
    <source>
        <strain evidence="4 5">NSJ-61</strain>
    </source>
</reference>
<dbReference type="Gene3D" id="3.40.190.10">
    <property type="entry name" value="Periplasmic binding protein-like II"/>
    <property type="match status" value="2"/>
</dbReference>
<gene>
    <name evidence="4" type="ORF">H9Q80_10480</name>
</gene>
<dbReference type="InterPro" id="IPR006059">
    <property type="entry name" value="SBP"/>
</dbReference>
<dbReference type="KEGG" id="ehn:H9Q80_10480"/>
<protein>
    <submittedName>
        <fullName evidence="4">Extracellular solute-binding protein</fullName>
    </submittedName>
</protein>
<evidence type="ECO:0000313" key="5">
    <source>
        <dbReference type="Proteomes" id="UP000515856"/>
    </source>
</evidence>